<sequence>MGSCAKVLSAKNGEKSLKKTSSYRGGRLGYICFEEEIIKQLQKKGVHVSDLPRHVTWLKAHSKEIDGQLFFENPADELIAEAIDELDAQAQRGNEIIHTVHGGSGINSQRSESAAPFGGFVNLLLGGQGFGAPQFGTFSTQGLGGGQFGDFGGQFGNPGNQLSGLNNPGNQLSGLNNTGGQLSGFNHPGGQLSGFNHPGGQLSGFNNPGGQLSGFINPGGQFSGFNGQNGGSQLPVSNQPTTKVQHIGNQPTTEVQHAENQPTTEVQQVEISPYRVPWPEQHVTEGDQQLDQNFGLSHDTSREPISGDPIRQELSGGDPLRHEPMSSVQHTFPEGWSDCYLAIQSDKELQISATGKVEIYSGTKVIIIHGIKVENGLLRVSVDQVMMPAAHVPCPTSEFTYVSQTKNSFAPWPSHLIFPKVKDDEQPT</sequence>
<evidence type="ECO:0000313" key="3">
    <source>
        <dbReference type="Proteomes" id="UP000813463"/>
    </source>
</evidence>
<dbReference type="GeneID" id="130461777"/>
<protein>
    <recommendedName>
        <fullName evidence="2">DUF8039 domain-containing protein</fullName>
    </recommendedName>
</protein>
<keyword evidence="3" id="KW-1185">Reference proteome</keyword>
<feature type="compositionally biased region" description="Polar residues" evidence="1">
    <location>
        <begin position="174"/>
        <end position="184"/>
    </location>
</feature>
<reference evidence="3" key="1">
    <citation type="journal article" date="2021" name="Nat. Commun.">
        <title>Genomic analyses provide insights into spinach domestication and the genetic basis of agronomic traits.</title>
        <authorList>
            <person name="Cai X."/>
            <person name="Sun X."/>
            <person name="Xu C."/>
            <person name="Sun H."/>
            <person name="Wang X."/>
            <person name="Ge C."/>
            <person name="Zhang Z."/>
            <person name="Wang Q."/>
            <person name="Fei Z."/>
            <person name="Jiao C."/>
            <person name="Wang Q."/>
        </authorList>
    </citation>
    <scope>NUCLEOTIDE SEQUENCE [LARGE SCALE GENOMIC DNA]</scope>
    <source>
        <strain evidence="3">cv. Varoflay</strain>
    </source>
</reference>
<feature type="region of interest" description="Disordered" evidence="1">
    <location>
        <begin position="294"/>
        <end position="326"/>
    </location>
</feature>
<proteinExistence type="predicted"/>
<evidence type="ECO:0000313" key="4">
    <source>
        <dbReference type="RefSeq" id="XP_056685960.1"/>
    </source>
</evidence>
<feature type="compositionally biased region" description="Polar residues" evidence="1">
    <location>
        <begin position="234"/>
        <end position="243"/>
    </location>
</feature>
<feature type="domain" description="DUF8039" evidence="2">
    <location>
        <begin position="336"/>
        <end position="417"/>
    </location>
</feature>
<dbReference type="InterPro" id="IPR058352">
    <property type="entry name" value="DUF8039"/>
</dbReference>
<dbReference type="Proteomes" id="UP000813463">
    <property type="component" value="Chromosome 5"/>
</dbReference>
<organism evidence="3 4">
    <name type="scientific">Spinacia oleracea</name>
    <name type="common">Spinach</name>
    <dbReference type="NCBI Taxonomy" id="3562"/>
    <lineage>
        <taxon>Eukaryota</taxon>
        <taxon>Viridiplantae</taxon>
        <taxon>Streptophyta</taxon>
        <taxon>Embryophyta</taxon>
        <taxon>Tracheophyta</taxon>
        <taxon>Spermatophyta</taxon>
        <taxon>Magnoliopsida</taxon>
        <taxon>eudicotyledons</taxon>
        <taxon>Gunneridae</taxon>
        <taxon>Pentapetalae</taxon>
        <taxon>Caryophyllales</taxon>
        <taxon>Chenopodiaceae</taxon>
        <taxon>Chenopodioideae</taxon>
        <taxon>Anserineae</taxon>
        <taxon>Spinacia</taxon>
    </lineage>
</organism>
<name>A0ABM3QRI5_SPIOL</name>
<gene>
    <name evidence="4" type="primary">LOC130461777</name>
</gene>
<reference evidence="4" key="2">
    <citation type="submission" date="2025-08" db="UniProtKB">
        <authorList>
            <consortium name="RefSeq"/>
        </authorList>
    </citation>
    <scope>IDENTIFICATION</scope>
    <source>
        <tissue evidence="4">Leaf</tissue>
    </source>
</reference>
<feature type="region of interest" description="Disordered" evidence="1">
    <location>
        <begin position="174"/>
        <end position="243"/>
    </location>
</feature>
<evidence type="ECO:0000259" key="2">
    <source>
        <dbReference type="Pfam" id="PF26133"/>
    </source>
</evidence>
<evidence type="ECO:0000256" key="1">
    <source>
        <dbReference type="SAM" id="MobiDB-lite"/>
    </source>
</evidence>
<dbReference type="Pfam" id="PF26133">
    <property type="entry name" value="DUF8039"/>
    <property type="match status" value="1"/>
</dbReference>
<accession>A0ABM3QRI5</accession>
<dbReference type="RefSeq" id="XP_056685960.1">
    <property type="nucleotide sequence ID" value="XM_056829982.1"/>
</dbReference>